<evidence type="ECO:0000256" key="3">
    <source>
        <dbReference type="PROSITE-ProRule" id="PRU00169"/>
    </source>
</evidence>
<evidence type="ECO:0000313" key="7">
    <source>
        <dbReference type="Proteomes" id="UP000201613"/>
    </source>
</evidence>
<name>A0A238LGQ6_9RHOB</name>
<dbReference type="Gene3D" id="3.40.50.2300">
    <property type="match status" value="1"/>
</dbReference>
<dbReference type="Pfam" id="PF00990">
    <property type="entry name" value="GGDEF"/>
    <property type="match status" value="1"/>
</dbReference>
<dbReference type="EMBL" id="FXZK01000005">
    <property type="protein sequence ID" value="SMY08752.1"/>
    <property type="molecule type" value="Genomic_DNA"/>
</dbReference>
<dbReference type="GO" id="GO:0043709">
    <property type="term" value="P:cell adhesion involved in single-species biofilm formation"/>
    <property type="evidence" value="ECO:0007669"/>
    <property type="project" value="TreeGrafter"/>
</dbReference>
<accession>A0A238LGQ6</accession>
<reference evidence="6 7" key="1">
    <citation type="submission" date="2017-05" db="EMBL/GenBank/DDBJ databases">
        <authorList>
            <person name="Song R."/>
            <person name="Chenine A.L."/>
            <person name="Ruprecht R.M."/>
        </authorList>
    </citation>
    <scope>NUCLEOTIDE SEQUENCE [LARGE SCALE GENOMIC DNA]</scope>
    <source>
        <strain evidence="6 7">CECT 8899</strain>
    </source>
</reference>
<evidence type="ECO:0000256" key="1">
    <source>
        <dbReference type="ARBA" id="ARBA00012528"/>
    </source>
</evidence>
<dbReference type="EC" id="2.7.7.65" evidence="1"/>
<dbReference type="GO" id="GO:0052621">
    <property type="term" value="F:diguanylate cyclase activity"/>
    <property type="evidence" value="ECO:0007669"/>
    <property type="project" value="UniProtKB-EC"/>
</dbReference>
<dbReference type="CDD" id="cd00156">
    <property type="entry name" value="REC"/>
    <property type="match status" value="1"/>
</dbReference>
<proteinExistence type="predicted"/>
<gene>
    <name evidence="6" type="primary">pleD_3</name>
    <name evidence="6" type="ORF">LOM8899_02908</name>
</gene>
<dbReference type="AlphaFoldDB" id="A0A238LGQ6"/>
<dbReference type="InterPro" id="IPR029787">
    <property type="entry name" value="Nucleotide_cyclase"/>
</dbReference>
<feature type="modified residue" description="4-aspartylphosphate" evidence="3">
    <location>
        <position position="53"/>
    </location>
</feature>
<dbReference type="CDD" id="cd01949">
    <property type="entry name" value="GGDEF"/>
    <property type="match status" value="1"/>
</dbReference>
<dbReference type="SUPFAM" id="SSF52172">
    <property type="entry name" value="CheY-like"/>
    <property type="match status" value="2"/>
</dbReference>
<dbReference type="InterPro" id="IPR011006">
    <property type="entry name" value="CheY-like_superfamily"/>
</dbReference>
<dbReference type="Proteomes" id="UP000201613">
    <property type="component" value="Unassembled WGS sequence"/>
</dbReference>
<feature type="domain" description="Response regulatory" evidence="4">
    <location>
        <begin position="4"/>
        <end position="149"/>
    </location>
</feature>
<evidence type="ECO:0000313" key="6">
    <source>
        <dbReference type="EMBL" id="SMY08752.1"/>
    </source>
</evidence>
<organism evidence="6 7">
    <name type="scientific">Flavimaricola marinus</name>
    <dbReference type="NCBI Taxonomy" id="1819565"/>
    <lineage>
        <taxon>Bacteria</taxon>
        <taxon>Pseudomonadati</taxon>
        <taxon>Pseudomonadota</taxon>
        <taxon>Alphaproteobacteria</taxon>
        <taxon>Rhodobacterales</taxon>
        <taxon>Paracoccaceae</taxon>
        <taxon>Flavimaricola</taxon>
    </lineage>
</organism>
<dbReference type="InterPro" id="IPR050469">
    <property type="entry name" value="Diguanylate_Cyclase"/>
</dbReference>
<dbReference type="InterPro" id="IPR043128">
    <property type="entry name" value="Rev_trsase/Diguanyl_cyclase"/>
</dbReference>
<comment type="catalytic activity">
    <reaction evidence="2">
        <text>2 GTP = 3',3'-c-di-GMP + 2 diphosphate</text>
        <dbReference type="Rhea" id="RHEA:24898"/>
        <dbReference type="ChEBI" id="CHEBI:33019"/>
        <dbReference type="ChEBI" id="CHEBI:37565"/>
        <dbReference type="ChEBI" id="CHEBI:58805"/>
        <dbReference type="EC" id="2.7.7.65"/>
    </reaction>
</comment>
<dbReference type="Gene3D" id="3.30.70.270">
    <property type="match status" value="1"/>
</dbReference>
<dbReference type="PANTHER" id="PTHR45138">
    <property type="entry name" value="REGULATORY COMPONENTS OF SENSORY TRANSDUCTION SYSTEM"/>
    <property type="match status" value="1"/>
</dbReference>
<dbReference type="InterPro" id="IPR001789">
    <property type="entry name" value="Sig_transdc_resp-reg_receiver"/>
</dbReference>
<dbReference type="RefSeq" id="WP_093992914.1">
    <property type="nucleotide sequence ID" value="NZ_FXZK01000005.1"/>
</dbReference>
<protein>
    <recommendedName>
        <fullName evidence="1">diguanylate cyclase</fullName>
        <ecNumber evidence="1">2.7.7.65</ecNumber>
    </recommendedName>
</protein>
<sequence>MSGRLMIVESIATNRIALRSALEAAHYTVFCCSSVAEARGQMAAFAPDAILLDIGTTAAAALGFCSEVTGTCGPAAGRRNAPSWDCASKSDIKTLKPRGAAIYAPVPVIAMVEPGRNAARLAALRAGATDVFEKPTNRPVLLARLRSLLRLRDAAAELRPRAEMQMALGFAEEGTEFGHSRRIVVLTRRPKALGPALNEVAEGKDFTIDLQPPSADFPDIDAGQDPDLFIIDSVAGGLGPGDLFRLLADLRSRSPLRHAAQLVILPEDAPDLAAMSLDLGANDLVTDQVSSAELAHRIEALLKHKIAFDQLRASVKSGLEAAITDPLTGLYNRRYALSQLSRMAADVSRTGRSFAAMVIDIDHFKLINDRHGHIVGDRVLINVAQRLRETLRSGDFVARIGGEEFLVAMGNTTQEDARHLAEKLRRAISDTSFDVTSLESTTNKLSKINVPVTISVGVAMGSEDCQSEAGISELYARADAALYAAKTAGRNMVTLSSTAA</sequence>
<evidence type="ECO:0000256" key="2">
    <source>
        <dbReference type="ARBA" id="ARBA00034247"/>
    </source>
</evidence>
<keyword evidence="7" id="KW-1185">Reference proteome</keyword>
<dbReference type="PROSITE" id="PS50887">
    <property type="entry name" value="GGDEF"/>
    <property type="match status" value="1"/>
</dbReference>
<dbReference type="OrthoDB" id="9812260at2"/>
<dbReference type="InterPro" id="IPR000160">
    <property type="entry name" value="GGDEF_dom"/>
</dbReference>
<dbReference type="SMART" id="SM00448">
    <property type="entry name" value="REC"/>
    <property type="match status" value="1"/>
</dbReference>
<evidence type="ECO:0000259" key="5">
    <source>
        <dbReference type="PROSITE" id="PS50887"/>
    </source>
</evidence>
<feature type="domain" description="GGDEF" evidence="5">
    <location>
        <begin position="352"/>
        <end position="498"/>
    </location>
</feature>
<dbReference type="SMART" id="SM00267">
    <property type="entry name" value="GGDEF"/>
    <property type="match status" value="1"/>
</dbReference>
<dbReference type="SUPFAM" id="SSF55073">
    <property type="entry name" value="Nucleotide cyclase"/>
    <property type="match status" value="1"/>
</dbReference>
<keyword evidence="3" id="KW-0597">Phosphoprotein</keyword>
<evidence type="ECO:0000259" key="4">
    <source>
        <dbReference type="PROSITE" id="PS50110"/>
    </source>
</evidence>
<dbReference type="GO" id="GO:0000160">
    <property type="term" value="P:phosphorelay signal transduction system"/>
    <property type="evidence" value="ECO:0007669"/>
    <property type="project" value="InterPro"/>
</dbReference>
<dbReference type="GO" id="GO:0005886">
    <property type="term" value="C:plasma membrane"/>
    <property type="evidence" value="ECO:0007669"/>
    <property type="project" value="TreeGrafter"/>
</dbReference>
<dbReference type="PROSITE" id="PS50110">
    <property type="entry name" value="RESPONSE_REGULATORY"/>
    <property type="match status" value="1"/>
</dbReference>
<dbReference type="PANTHER" id="PTHR45138:SF9">
    <property type="entry name" value="DIGUANYLATE CYCLASE DGCM-RELATED"/>
    <property type="match status" value="1"/>
</dbReference>
<dbReference type="NCBIfam" id="TIGR00254">
    <property type="entry name" value="GGDEF"/>
    <property type="match status" value="1"/>
</dbReference>
<dbReference type="GO" id="GO:1902201">
    <property type="term" value="P:negative regulation of bacterial-type flagellum-dependent cell motility"/>
    <property type="evidence" value="ECO:0007669"/>
    <property type="project" value="TreeGrafter"/>
</dbReference>
<dbReference type="FunFam" id="3.30.70.270:FF:000001">
    <property type="entry name" value="Diguanylate cyclase domain protein"/>
    <property type="match status" value="1"/>
</dbReference>